<comment type="caution">
    <text evidence="2">The sequence shown here is derived from an EMBL/GenBank/DDBJ whole genome shotgun (WGS) entry which is preliminary data.</text>
</comment>
<feature type="region of interest" description="Disordered" evidence="1">
    <location>
        <begin position="15"/>
        <end position="91"/>
    </location>
</feature>
<sequence length="197" mass="20360">MGPGSLRASYLAACPRHAPISGGPPVTTQPPPQGNPFAQNQPQAPQQPQGQNPYAQGQPGFPQQAGQPGQPGFPQQGAPYAPVPPQPARRKPSFKTIKNIVIAVVVVGVAVGGYIASRDDADQAGVGDCLKSASSSSDRMEVVDCSSSDAEGKVLSKVKGHFTSLTAETECRKVDGATGFYAETGDGEEFLLCLGEV</sequence>
<dbReference type="AlphaFoldDB" id="A0A6G3TIU4"/>
<dbReference type="Proteomes" id="UP000475666">
    <property type="component" value="Unassembled WGS sequence"/>
</dbReference>
<gene>
    <name evidence="2" type="ORF">G3I66_26150</name>
</gene>
<name>A0A6G3TIU4_9ACTN</name>
<reference evidence="2 3" key="1">
    <citation type="submission" date="2020-01" db="EMBL/GenBank/DDBJ databases">
        <title>Insect and environment-associated Actinomycetes.</title>
        <authorList>
            <person name="Currrie C."/>
            <person name="Chevrette M."/>
            <person name="Carlson C."/>
            <person name="Stubbendieck R."/>
            <person name="Wendt-Pienkowski E."/>
        </authorList>
    </citation>
    <scope>NUCLEOTIDE SEQUENCE [LARGE SCALE GENOMIC DNA]</scope>
    <source>
        <strain evidence="2 3">SID7739</strain>
    </source>
</reference>
<evidence type="ECO:0000313" key="3">
    <source>
        <dbReference type="Proteomes" id="UP000475666"/>
    </source>
</evidence>
<dbReference type="EMBL" id="JAAGMQ010000782">
    <property type="protein sequence ID" value="NEC36630.1"/>
    <property type="molecule type" value="Genomic_DNA"/>
</dbReference>
<proteinExistence type="predicted"/>
<feature type="compositionally biased region" description="Low complexity" evidence="1">
    <location>
        <begin position="35"/>
        <end position="80"/>
    </location>
</feature>
<dbReference type="RefSeq" id="WP_109029150.1">
    <property type="nucleotide sequence ID" value="NZ_BEWD01000002.1"/>
</dbReference>
<evidence type="ECO:0000256" key="1">
    <source>
        <dbReference type="SAM" id="MobiDB-lite"/>
    </source>
</evidence>
<organism evidence="2 3">
    <name type="scientific">Streptomyces rubrogriseus</name>
    <dbReference type="NCBI Taxonomy" id="194673"/>
    <lineage>
        <taxon>Bacteria</taxon>
        <taxon>Bacillati</taxon>
        <taxon>Actinomycetota</taxon>
        <taxon>Actinomycetes</taxon>
        <taxon>Kitasatosporales</taxon>
        <taxon>Streptomycetaceae</taxon>
        <taxon>Streptomyces</taxon>
        <taxon>Streptomyces violaceoruber group</taxon>
    </lineage>
</organism>
<protein>
    <submittedName>
        <fullName evidence="2">Uncharacterized protein</fullName>
    </submittedName>
</protein>
<evidence type="ECO:0000313" key="2">
    <source>
        <dbReference type="EMBL" id="NEC36630.1"/>
    </source>
</evidence>
<dbReference type="GeneID" id="96656673"/>
<accession>A0A6G3TIU4</accession>